<evidence type="ECO:0000256" key="6">
    <source>
        <dbReference type="SAM" id="Coils"/>
    </source>
</evidence>
<dbReference type="InterPro" id="IPR036890">
    <property type="entry name" value="HATPase_C_sf"/>
</dbReference>
<dbReference type="InterPro" id="IPR036097">
    <property type="entry name" value="HisK_dim/P_sf"/>
</dbReference>
<keyword evidence="7" id="KW-0812">Transmembrane</keyword>
<feature type="transmembrane region" description="Helical" evidence="7">
    <location>
        <begin position="6"/>
        <end position="26"/>
    </location>
</feature>
<dbReference type="PANTHER" id="PTHR43711">
    <property type="entry name" value="TWO-COMPONENT HISTIDINE KINASE"/>
    <property type="match status" value="1"/>
</dbReference>
<dbReference type="GO" id="GO:0016020">
    <property type="term" value="C:membrane"/>
    <property type="evidence" value="ECO:0007669"/>
    <property type="project" value="InterPro"/>
</dbReference>
<dbReference type="AlphaFoldDB" id="A0A4Q0V9T9"/>
<feature type="coiled-coil region" evidence="6">
    <location>
        <begin position="23"/>
        <end position="78"/>
    </location>
</feature>
<name>A0A4Q0V9T9_CLOTA</name>
<evidence type="ECO:0000259" key="8">
    <source>
        <dbReference type="PROSITE" id="PS50109"/>
    </source>
</evidence>
<gene>
    <name evidence="9" type="ORF">DP130_10700</name>
</gene>
<dbReference type="InterPro" id="IPR003594">
    <property type="entry name" value="HATPase_dom"/>
</dbReference>
<keyword evidence="7" id="KW-1133">Transmembrane helix</keyword>
<dbReference type="PANTHER" id="PTHR43711:SF1">
    <property type="entry name" value="HISTIDINE KINASE 1"/>
    <property type="match status" value="1"/>
</dbReference>
<evidence type="ECO:0000256" key="4">
    <source>
        <dbReference type="ARBA" id="ARBA00022777"/>
    </source>
</evidence>
<dbReference type="Pfam" id="PF00512">
    <property type="entry name" value="HisKA"/>
    <property type="match status" value="1"/>
</dbReference>
<evidence type="ECO:0000256" key="5">
    <source>
        <dbReference type="ARBA" id="ARBA00023012"/>
    </source>
</evidence>
<dbReference type="SUPFAM" id="SSF55874">
    <property type="entry name" value="ATPase domain of HSP90 chaperone/DNA topoisomerase II/histidine kinase"/>
    <property type="match status" value="1"/>
</dbReference>
<dbReference type="SMART" id="SM00388">
    <property type="entry name" value="HisKA"/>
    <property type="match status" value="1"/>
</dbReference>
<evidence type="ECO:0000256" key="3">
    <source>
        <dbReference type="ARBA" id="ARBA00022679"/>
    </source>
</evidence>
<comment type="catalytic activity">
    <reaction evidence="1">
        <text>ATP + protein L-histidine = ADP + protein N-phospho-L-histidine.</text>
        <dbReference type="EC" id="2.7.13.3"/>
    </reaction>
</comment>
<evidence type="ECO:0000313" key="9">
    <source>
        <dbReference type="EMBL" id="RXI46598.1"/>
    </source>
</evidence>
<dbReference type="Gene3D" id="1.10.287.130">
    <property type="match status" value="1"/>
</dbReference>
<dbReference type="Proteomes" id="UP000290921">
    <property type="component" value="Unassembled WGS sequence"/>
</dbReference>
<reference evidence="9 10" key="1">
    <citation type="submission" date="2018-06" db="EMBL/GenBank/DDBJ databases">
        <title>Genome conservation of Clostridium tetani.</title>
        <authorList>
            <person name="Bruggemann H."/>
            <person name="Popoff M.R."/>
        </authorList>
    </citation>
    <scope>NUCLEOTIDE SEQUENCE [LARGE SCALE GENOMIC DNA]</scope>
    <source>
        <strain evidence="9 10">2017.061</strain>
    </source>
</reference>
<organism evidence="9 10">
    <name type="scientific">Clostridium tetani</name>
    <dbReference type="NCBI Taxonomy" id="1513"/>
    <lineage>
        <taxon>Bacteria</taxon>
        <taxon>Bacillati</taxon>
        <taxon>Bacillota</taxon>
        <taxon>Clostridia</taxon>
        <taxon>Eubacteriales</taxon>
        <taxon>Clostridiaceae</taxon>
        <taxon>Clostridium</taxon>
    </lineage>
</organism>
<protein>
    <recommendedName>
        <fullName evidence="2">histidine kinase</fullName>
        <ecNumber evidence="2">2.7.13.3</ecNumber>
    </recommendedName>
</protein>
<keyword evidence="7" id="KW-0472">Membrane</keyword>
<proteinExistence type="predicted"/>
<dbReference type="PRINTS" id="PR01780">
    <property type="entry name" value="LANTIREGPROT"/>
</dbReference>
<dbReference type="CDD" id="cd00082">
    <property type="entry name" value="HisKA"/>
    <property type="match status" value="1"/>
</dbReference>
<dbReference type="InterPro" id="IPR005467">
    <property type="entry name" value="His_kinase_dom"/>
</dbReference>
<feature type="domain" description="Histidine kinase" evidence="8">
    <location>
        <begin position="92"/>
        <end position="285"/>
    </location>
</feature>
<comment type="caution">
    <text evidence="9">The sequence shown here is derived from an EMBL/GenBank/DDBJ whole genome shotgun (WGS) entry which is preliminary data.</text>
</comment>
<sequence>MTFMQGLIIVFLIIITVVFATLYILLHKELKNITKQLKEINNTKTNSKILISFSNNLVKNLALEINKSLEKKSATEAEHKRMDLEIRQSISNISHDLRTPLTSIIGYIQLMEDDSLSQNQRSQYIDIIKKRAKSLQTLICSFYDLSRLEGREYKFDLRALNLYNILCDLIAVSYNDFISNEIEPIIDIDEQIPMIIADENAVRRIISNLIQNMIKYSNEFISISLKYNKDHIILNFTNDAPNLKEDDVKYLFQRFFTADRTRSGESTGLGLAIAKELVEQMGHEIFAKLSKDKLSIIIKWKVINDSYIK</sequence>
<dbReference type="EMBL" id="QMAP01000010">
    <property type="protein sequence ID" value="RXI46598.1"/>
    <property type="molecule type" value="Genomic_DNA"/>
</dbReference>
<dbReference type="Gene3D" id="3.30.565.10">
    <property type="entry name" value="Histidine kinase-like ATPase, C-terminal domain"/>
    <property type="match status" value="1"/>
</dbReference>
<evidence type="ECO:0000256" key="7">
    <source>
        <dbReference type="SAM" id="Phobius"/>
    </source>
</evidence>
<evidence type="ECO:0000313" key="10">
    <source>
        <dbReference type="Proteomes" id="UP000290921"/>
    </source>
</evidence>
<evidence type="ECO:0000256" key="1">
    <source>
        <dbReference type="ARBA" id="ARBA00000085"/>
    </source>
</evidence>
<dbReference type="EC" id="2.7.13.3" evidence="2"/>
<dbReference type="SMART" id="SM00387">
    <property type="entry name" value="HATPase_c"/>
    <property type="match status" value="1"/>
</dbReference>
<keyword evidence="6" id="KW-0175">Coiled coil</keyword>
<dbReference type="InterPro" id="IPR050736">
    <property type="entry name" value="Sensor_HK_Regulatory"/>
</dbReference>
<keyword evidence="5" id="KW-0902">Two-component regulatory system</keyword>
<evidence type="ECO:0000256" key="2">
    <source>
        <dbReference type="ARBA" id="ARBA00012438"/>
    </source>
</evidence>
<dbReference type="InterPro" id="IPR003661">
    <property type="entry name" value="HisK_dim/P_dom"/>
</dbReference>
<keyword evidence="4 9" id="KW-0418">Kinase</keyword>
<dbReference type="GO" id="GO:0000155">
    <property type="term" value="F:phosphorelay sensor kinase activity"/>
    <property type="evidence" value="ECO:0007669"/>
    <property type="project" value="InterPro"/>
</dbReference>
<dbReference type="PROSITE" id="PS50109">
    <property type="entry name" value="HIS_KIN"/>
    <property type="match status" value="1"/>
</dbReference>
<dbReference type="SUPFAM" id="SSF47384">
    <property type="entry name" value="Homodimeric domain of signal transducing histidine kinase"/>
    <property type="match status" value="1"/>
</dbReference>
<dbReference type="InterPro" id="IPR008358">
    <property type="entry name" value="Sig_transdc_His_kin/Pase_MprB"/>
</dbReference>
<keyword evidence="3" id="KW-0808">Transferase</keyword>
<accession>A0A4Q0V9T9</accession>
<dbReference type="Pfam" id="PF02518">
    <property type="entry name" value="HATPase_c"/>
    <property type="match status" value="1"/>
</dbReference>